<keyword evidence="6 8" id="KW-0808">Transferase</keyword>
<dbReference type="NCBIfam" id="NF001899">
    <property type="entry name" value="PRK00654.1-2"/>
    <property type="match status" value="1"/>
</dbReference>
<evidence type="ECO:0000256" key="7">
    <source>
        <dbReference type="ARBA" id="ARBA00023056"/>
    </source>
</evidence>
<proteinExistence type="inferred from homology"/>
<dbReference type="Pfam" id="PF00534">
    <property type="entry name" value="Glycos_transf_1"/>
    <property type="match status" value="1"/>
</dbReference>
<feature type="domain" description="Glycosyl transferase family 1" evidence="9">
    <location>
        <begin position="299"/>
        <end position="446"/>
    </location>
</feature>
<gene>
    <name evidence="8 11" type="primary">glgA</name>
    <name evidence="11" type="ORF">Pla123a_04580</name>
</gene>
<organism evidence="11 12">
    <name type="scientific">Posidoniimonas polymericola</name>
    <dbReference type="NCBI Taxonomy" id="2528002"/>
    <lineage>
        <taxon>Bacteria</taxon>
        <taxon>Pseudomonadati</taxon>
        <taxon>Planctomycetota</taxon>
        <taxon>Planctomycetia</taxon>
        <taxon>Pirellulales</taxon>
        <taxon>Lacipirellulaceae</taxon>
        <taxon>Posidoniimonas</taxon>
    </lineage>
</organism>
<dbReference type="CDD" id="cd03791">
    <property type="entry name" value="GT5_Glycogen_synthase_DULL1-like"/>
    <property type="match status" value="1"/>
</dbReference>
<comment type="catalytic activity">
    <reaction evidence="1 8">
        <text>[(1-&gt;4)-alpha-D-glucosyl](n) + ADP-alpha-D-glucose = [(1-&gt;4)-alpha-D-glucosyl](n+1) + ADP + H(+)</text>
        <dbReference type="Rhea" id="RHEA:18189"/>
        <dbReference type="Rhea" id="RHEA-COMP:9584"/>
        <dbReference type="Rhea" id="RHEA-COMP:9587"/>
        <dbReference type="ChEBI" id="CHEBI:15378"/>
        <dbReference type="ChEBI" id="CHEBI:15444"/>
        <dbReference type="ChEBI" id="CHEBI:57498"/>
        <dbReference type="ChEBI" id="CHEBI:456216"/>
        <dbReference type="EC" id="2.4.1.21"/>
    </reaction>
</comment>
<dbReference type="EMBL" id="SJPO01000001">
    <property type="protein sequence ID" value="TWT85651.1"/>
    <property type="molecule type" value="Genomic_DNA"/>
</dbReference>
<sequence>MNILFATTEAAPFCKTGGLGDVCGALPIELEKLGDRPVVIMPAFRQALESGQPIESTGVRFEAPIGRKLVAGELLRSTLPGSGVPVYLIKQDEYFDRTELYGEHGADYGDNCERFVFFARAVLESIRALDLEVDVLHCHDWQAGLLPVYLKTIYADRTRYRDIATLYTIHNLAYQGSFWHWDMELTGVGWEYFTPQHMEFYGRLNFMKSALMFADVLTTVSPRYAMEIQSQPASCGLEGVLRHRSDQLFGVLNGVDYTVWNPETDPHIAANYGPENFQHGKAVCKAALQRELGLPERSGIPLIATVGRLAEQKGFDLIAEVLPRWAQQIDVQWVLLGTGEQRYHELLARLQAEFPERVAVRLGFSNELAHRIEAGADLFLMPSRYEPCGLNQLYSLKYGAVPVVRETGGLADTITNCTDATLAGGTANGFSFGDPNAHALSDAIDRGCRAYQDQGLWDNLVRTGMQQDWSWGRSARRYDELYRLAISQVREPATMG</sequence>
<dbReference type="PANTHER" id="PTHR45825">
    <property type="entry name" value="GRANULE-BOUND STARCH SYNTHASE 1, CHLOROPLASTIC/AMYLOPLASTIC"/>
    <property type="match status" value="1"/>
</dbReference>
<dbReference type="UniPathway" id="UPA00164"/>
<evidence type="ECO:0000259" key="9">
    <source>
        <dbReference type="Pfam" id="PF00534"/>
    </source>
</evidence>
<evidence type="ECO:0000256" key="8">
    <source>
        <dbReference type="HAMAP-Rule" id="MF_00484"/>
    </source>
</evidence>
<evidence type="ECO:0000256" key="3">
    <source>
        <dbReference type="ARBA" id="ARBA00004964"/>
    </source>
</evidence>
<dbReference type="EC" id="2.4.1.21" evidence="8"/>
<dbReference type="SUPFAM" id="SSF53756">
    <property type="entry name" value="UDP-Glycosyltransferase/glycogen phosphorylase"/>
    <property type="match status" value="1"/>
</dbReference>
<evidence type="ECO:0000256" key="5">
    <source>
        <dbReference type="ARBA" id="ARBA00022676"/>
    </source>
</evidence>
<evidence type="ECO:0000313" key="12">
    <source>
        <dbReference type="Proteomes" id="UP000318478"/>
    </source>
</evidence>
<keyword evidence="12" id="KW-1185">Reference proteome</keyword>
<dbReference type="HAMAP" id="MF_00484">
    <property type="entry name" value="Glycogen_synth"/>
    <property type="match status" value="1"/>
</dbReference>
<evidence type="ECO:0000259" key="10">
    <source>
        <dbReference type="Pfam" id="PF08323"/>
    </source>
</evidence>
<dbReference type="Pfam" id="PF08323">
    <property type="entry name" value="Glyco_transf_5"/>
    <property type="match status" value="1"/>
</dbReference>
<keyword evidence="7 8" id="KW-0320">Glycogen biosynthesis</keyword>
<dbReference type="Gene3D" id="3.40.50.2000">
    <property type="entry name" value="Glycogen Phosphorylase B"/>
    <property type="match status" value="2"/>
</dbReference>
<evidence type="ECO:0000256" key="4">
    <source>
        <dbReference type="ARBA" id="ARBA00010281"/>
    </source>
</evidence>
<reference evidence="11 12" key="1">
    <citation type="submission" date="2019-02" db="EMBL/GenBank/DDBJ databases">
        <title>Deep-cultivation of Planctomycetes and their phenomic and genomic characterization uncovers novel biology.</title>
        <authorList>
            <person name="Wiegand S."/>
            <person name="Jogler M."/>
            <person name="Boedeker C."/>
            <person name="Pinto D."/>
            <person name="Vollmers J."/>
            <person name="Rivas-Marin E."/>
            <person name="Kohn T."/>
            <person name="Peeters S.H."/>
            <person name="Heuer A."/>
            <person name="Rast P."/>
            <person name="Oberbeckmann S."/>
            <person name="Bunk B."/>
            <person name="Jeske O."/>
            <person name="Meyerdierks A."/>
            <person name="Storesund J.E."/>
            <person name="Kallscheuer N."/>
            <person name="Luecker S."/>
            <person name="Lage O.M."/>
            <person name="Pohl T."/>
            <person name="Merkel B.J."/>
            <person name="Hornburger P."/>
            <person name="Mueller R.-W."/>
            <person name="Bruemmer F."/>
            <person name="Labrenz M."/>
            <person name="Spormann A.M."/>
            <person name="Op Den Camp H."/>
            <person name="Overmann J."/>
            <person name="Amann R."/>
            <person name="Jetten M.S.M."/>
            <person name="Mascher T."/>
            <person name="Medema M.H."/>
            <person name="Devos D.P."/>
            <person name="Kaster A.-K."/>
            <person name="Ovreas L."/>
            <person name="Rohde M."/>
            <person name="Galperin M.Y."/>
            <person name="Jogler C."/>
        </authorList>
    </citation>
    <scope>NUCLEOTIDE SEQUENCE [LARGE SCALE GENOMIC DNA]</scope>
    <source>
        <strain evidence="11 12">Pla123a</strain>
    </source>
</reference>
<dbReference type="InterPro" id="IPR001296">
    <property type="entry name" value="Glyco_trans_1"/>
</dbReference>
<dbReference type="PANTHER" id="PTHR45825:SF11">
    <property type="entry name" value="ALPHA AMYLASE DOMAIN-CONTAINING PROTEIN"/>
    <property type="match status" value="1"/>
</dbReference>
<keyword evidence="5 8" id="KW-0328">Glycosyltransferase</keyword>
<feature type="binding site" evidence="8">
    <location>
        <position position="15"/>
    </location>
    <ligand>
        <name>ADP-alpha-D-glucose</name>
        <dbReference type="ChEBI" id="CHEBI:57498"/>
    </ligand>
</feature>
<dbReference type="InterPro" id="IPR013534">
    <property type="entry name" value="Starch_synth_cat_dom"/>
</dbReference>
<dbReference type="AlphaFoldDB" id="A0A5C5ZFM1"/>
<feature type="domain" description="Starch synthase catalytic" evidence="10">
    <location>
        <begin position="2"/>
        <end position="243"/>
    </location>
</feature>
<dbReference type="NCBIfam" id="TIGR02095">
    <property type="entry name" value="glgA"/>
    <property type="match status" value="1"/>
</dbReference>
<comment type="pathway">
    <text evidence="3 8">Glycan biosynthesis; glycogen biosynthesis.</text>
</comment>
<dbReference type="Proteomes" id="UP000318478">
    <property type="component" value="Unassembled WGS sequence"/>
</dbReference>
<comment type="function">
    <text evidence="2 8">Synthesizes alpha-1,4-glucan chains using ADP-glucose.</text>
</comment>
<dbReference type="OrthoDB" id="9808590at2"/>
<dbReference type="InterPro" id="IPR011835">
    <property type="entry name" value="GS/SS"/>
</dbReference>
<evidence type="ECO:0000256" key="2">
    <source>
        <dbReference type="ARBA" id="ARBA00002764"/>
    </source>
</evidence>
<dbReference type="GO" id="GO:0004373">
    <property type="term" value="F:alpha-1,4-glucan glucosyltransferase (UDP-glucose donor) activity"/>
    <property type="evidence" value="ECO:0007669"/>
    <property type="project" value="InterPro"/>
</dbReference>
<dbReference type="RefSeq" id="WP_146583902.1">
    <property type="nucleotide sequence ID" value="NZ_SJPO01000001.1"/>
</dbReference>
<name>A0A5C5ZFM1_9BACT</name>
<accession>A0A5C5ZFM1</accession>
<evidence type="ECO:0000313" key="11">
    <source>
        <dbReference type="EMBL" id="TWT85651.1"/>
    </source>
</evidence>
<comment type="caution">
    <text evidence="11">The sequence shown here is derived from an EMBL/GenBank/DDBJ whole genome shotgun (WGS) entry which is preliminary data.</text>
</comment>
<comment type="similarity">
    <text evidence="4 8">Belongs to the glycosyltransferase 1 family. Bacterial/plant glycogen synthase subfamily.</text>
</comment>
<evidence type="ECO:0000256" key="1">
    <source>
        <dbReference type="ARBA" id="ARBA00001478"/>
    </source>
</evidence>
<dbReference type="GO" id="GO:0005978">
    <property type="term" value="P:glycogen biosynthetic process"/>
    <property type="evidence" value="ECO:0007669"/>
    <property type="project" value="UniProtKB-UniRule"/>
</dbReference>
<protein>
    <recommendedName>
        <fullName evidence="8">Glycogen synthase</fullName>
        <ecNumber evidence="8">2.4.1.21</ecNumber>
    </recommendedName>
    <alternativeName>
        <fullName evidence="8">Starch [bacterial glycogen] synthase</fullName>
    </alternativeName>
</protein>
<evidence type="ECO:0000256" key="6">
    <source>
        <dbReference type="ARBA" id="ARBA00022679"/>
    </source>
</evidence>
<dbReference type="GO" id="GO:0009011">
    <property type="term" value="F:alpha-1,4-glucan glucosyltransferase (ADP-glucose donor) activity"/>
    <property type="evidence" value="ECO:0007669"/>
    <property type="project" value="UniProtKB-UniRule"/>
</dbReference>